<evidence type="ECO:0000256" key="3">
    <source>
        <dbReference type="PROSITE-ProRule" id="PRU00409"/>
    </source>
</evidence>
<dbReference type="EMBL" id="JAVRJZ010000008">
    <property type="protein sequence ID" value="KAK2719075.1"/>
    <property type="molecule type" value="Genomic_DNA"/>
</dbReference>
<protein>
    <recommendedName>
        <fullName evidence="4">ATP-grasp domain-containing protein</fullName>
    </recommendedName>
</protein>
<sequence>MLADITPNKVPGVSSDYNPVPSFLAPVHAQCQQKRNLNVQEHVSFMLLRDSGVPVPKFGVATNKEDAKVIAEKLDSLDLVVKAQVLTGGRGKGHFKGGLRGGVKLAFSQIVVVVFITEANFKGGRNFIIYPLSLFNRLILVGAVRESDDIYPSESY</sequence>
<evidence type="ECO:0000256" key="2">
    <source>
        <dbReference type="ARBA" id="ARBA00022840"/>
    </source>
</evidence>
<dbReference type="AlphaFoldDB" id="A0AA88I024"/>
<keyword evidence="6" id="KW-1185">Reference proteome</keyword>
<evidence type="ECO:0000313" key="5">
    <source>
        <dbReference type="EMBL" id="KAK2719075.1"/>
    </source>
</evidence>
<dbReference type="GO" id="GO:0004775">
    <property type="term" value="F:succinate-CoA ligase (ADP-forming) activity"/>
    <property type="evidence" value="ECO:0007669"/>
    <property type="project" value="TreeGrafter"/>
</dbReference>
<keyword evidence="1" id="KW-0816">Tricarboxylic acid cycle</keyword>
<dbReference type="PROSITE" id="PS50975">
    <property type="entry name" value="ATP_GRASP"/>
    <property type="match status" value="1"/>
</dbReference>
<dbReference type="GO" id="GO:0006099">
    <property type="term" value="P:tricarboxylic acid cycle"/>
    <property type="evidence" value="ECO:0007669"/>
    <property type="project" value="UniProtKB-KW"/>
</dbReference>
<organism evidence="5 6">
    <name type="scientific">Artemia franciscana</name>
    <name type="common">Brine shrimp</name>
    <name type="synonym">Artemia sanfranciscana</name>
    <dbReference type="NCBI Taxonomy" id="6661"/>
    <lineage>
        <taxon>Eukaryota</taxon>
        <taxon>Metazoa</taxon>
        <taxon>Ecdysozoa</taxon>
        <taxon>Arthropoda</taxon>
        <taxon>Crustacea</taxon>
        <taxon>Branchiopoda</taxon>
        <taxon>Anostraca</taxon>
        <taxon>Artemiidae</taxon>
        <taxon>Artemia</taxon>
    </lineage>
</organism>
<evidence type="ECO:0000256" key="1">
    <source>
        <dbReference type="ARBA" id="ARBA00022532"/>
    </source>
</evidence>
<dbReference type="GO" id="GO:0006104">
    <property type="term" value="P:succinyl-CoA metabolic process"/>
    <property type="evidence" value="ECO:0007669"/>
    <property type="project" value="TreeGrafter"/>
</dbReference>
<name>A0AA88I024_ARTSF</name>
<dbReference type="GO" id="GO:0005739">
    <property type="term" value="C:mitochondrion"/>
    <property type="evidence" value="ECO:0007669"/>
    <property type="project" value="TreeGrafter"/>
</dbReference>
<dbReference type="InterPro" id="IPR013650">
    <property type="entry name" value="ATP-grasp_succ-CoA_synth-type"/>
</dbReference>
<dbReference type="InterPro" id="IPR013815">
    <property type="entry name" value="ATP_grasp_subdomain_1"/>
</dbReference>
<accession>A0AA88I024</accession>
<gene>
    <name evidence="5" type="ORF">QYM36_004788</name>
</gene>
<feature type="domain" description="ATP-grasp" evidence="4">
    <location>
        <begin position="45"/>
        <end position="91"/>
    </location>
</feature>
<dbReference type="GO" id="GO:0005524">
    <property type="term" value="F:ATP binding"/>
    <property type="evidence" value="ECO:0007669"/>
    <property type="project" value="UniProtKB-UniRule"/>
</dbReference>
<keyword evidence="2 3" id="KW-0067">ATP-binding</keyword>
<reference evidence="5" key="1">
    <citation type="submission" date="2023-07" db="EMBL/GenBank/DDBJ databases">
        <title>Chromosome-level genome assembly of Artemia franciscana.</title>
        <authorList>
            <person name="Jo E."/>
        </authorList>
    </citation>
    <scope>NUCLEOTIDE SEQUENCE</scope>
    <source>
        <tissue evidence="5">Whole body</tissue>
    </source>
</reference>
<evidence type="ECO:0000313" key="6">
    <source>
        <dbReference type="Proteomes" id="UP001187531"/>
    </source>
</evidence>
<dbReference type="GO" id="GO:0046872">
    <property type="term" value="F:metal ion binding"/>
    <property type="evidence" value="ECO:0007669"/>
    <property type="project" value="InterPro"/>
</dbReference>
<dbReference type="Pfam" id="PF08442">
    <property type="entry name" value="ATP-grasp_2"/>
    <property type="match status" value="1"/>
</dbReference>
<keyword evidence="3" id="KW-0547">Nucleotide-binding</keyword>
<comment type="caution">
    <text evidence="5">The sequence shown here is derived from an EMBL/GenBank/DDBJ whole genome shotgun (WGS) entry which is preliminary data.</text>
</comment>
<proteinExistence type="predicted"/>
<evidence type="ECO:0000259" key="4">
    <source>
        <dbReference type="PROSITE" id="PS50975"/>
    </source>
</evidence>
<dbReference type="Proteomes" id="UP001187531">
    <property type="component" value="Unassembled WGS sequence"/>
</dbReference>
<dbReference type="PANTHER" id="PTHR11815">
    <property type="entry name" value="SUCCINYL-COA SYNTHETASE BETA CHAIN"/>
    <property type="match status" value="1"/>
</dbReference>
<dbReference type="PANTHER" id="PTHR11815:SF1">
    <property type="entry name" value="SUCCINATE--COA LIGASE [ADP-FORMING] SUBUNIT BETA, MITOCHONDRIAL"/>
    <property type="match status" value="1"/>
</dbReference>
<dbReference type="GO" id="GO:0042709">
    <property type="term" value="C:succinate-CoA ligase complex"/>
    <property type="evidence" value="ECO:0007669"/>
    <property type="project" value="TreeGrafter"/>
</dbReference>
<dbReference type="SUPFAM" id="SSF56059">
    <property type="entry name" value="Glutathione synthetase ATP-binding domain-like"/>
    <property type="match status" value="1"/>
</dbReference>
<dbReference type="InterPro" id="IPR011761">
    <property type="entry name" value="ATP-grasp"/>
</dbReference>
<dbReference type="Gene3D" id="3.30.1490.20">
    <property type="entry name" value="ATP-grasp fold, A domain"/>
    <property type="match status" value="1"/>
</dbReference>